<dbReference type="Pfam" id="PF05433">
    <property type="entry name" value="Rick_17kDa_Anti"/>
    <property type="match status" value="1"/>
</dbReference>
<feature type="compositionally biased region" description="Low complexity" evidence="1">
    <location>
        <begin position="68"/>
        <end position="88"/>
    </location>
</feature>
<name>A0AAD4GVC8_ASPNN</name>
<feature type="region of interest" description="Disordered" evidence="1">
    <location>
        <begin position="133"/>
        <end position="164"/>
    </location>
</feature>
<feature type="compositionally biased region" description="Basic residues" evidence="1">
    <location>
        <begin position="149"/>
        <end position="160"/>
    </location>
</feature>
<feature type="compositionally biased region" description="Polar residues" evidence="1">
    <location>
        <begin position="10"/>
        <end position="67"/>
    </location>
</feature>
<dbReference type="GO" id="GO:0019867">
    <property type="term" value="C:outer membrane"/>
    <property type="evidence" value="ECO:0007669"/>
    <property type="project" value="InterPro"/>
</dbReference>
<dbReference type="Proteomes" id="UP001194746">
    <property type="component" value="Unassembled WGS sequence"/>
</dbReference>
<dbReference type="PANTHER" id="PTHR37014:SF10">
    <property type="entry name" value="RICH PROTEIN MS8, PUTATIVE (AFU_ORTHOLOGUE AFUA_7G05650)-RELATED"/>
    <property type="match status" value="1"/>
</dbReference>
<organism evidence="3 4">
    <name type="scientific">Aspergillus nanangensis</name>
    <dbReference type="NCBI Taxonomy" id="2582783"/>
    <lineage>
        <taxon>Eukaryota</taxon>
        <taxon>Fungi</taxon>
        <taxon>Dikarya</taxon>
        <taxon>Ascomycota</taxon>
        <taxon>Pezizomycotina</taxon>
        <taxon>Eurotiomycetes</taxon>
        <taxon>Eurotiomycetidae</taxon>
        <taxon>Eurotiales</taxon>
        <taxon>Aspergillaceae</taxon>
        <taxon>Aspergillus</taxon>
        <taxon>Aspergillus subgen. Circumdati</taxon>
    </lineage>
</organism>
<dbReference type="InterPro" id="IPR008816">
    <property type="entry name" value="Gly_zipper_2TM_dom"/>
</dbReference>
<evidence type="ECO:0000259" key="2">
    <source>
        <dbReference type="Pfam" id="PF05433"/>
    </source>
</evidence>
<gene>
    <name evidence="3" type="ORF">FE257_005782</name>
</gene>
<dbReference type="AlphaFoldDB" id="A0AAD4GVC8"/>
<evidence type="ECO:0000313" key="3">
    <source>
        <dbReference type="EMBL" id="KAF9890651.1"/>
    </source>
</evidence>
<dbReference type="EMBL" id="VCAU01000025">
    <property type="protein sequence ID" value="KAF9890651.1"/>
    <property type="molecule type" value="Genomic_DNA"/>
</dbReference>
<feature type="domain" description="Glycine zipper 2TM" evidence="2">
    <location>
        <begin position="87"/>
        <end position="127"/>
    </location>
</feature>
<sequence length="182" mass="19595">MTNRDYYGNNVPTDLSGQQEGQDFRYTGTQAQYPDSQSVPTQGSNQTYSRPDPTQNYPYPEGQTQWQDPSNPNNNPNDPEAEKGLGSTVVGGAGGAFVGHKVGKQSDHGTLGAIGGAIAGAIAANLASNAVKNHGQNDEHEHGYESGHGHGHGHGRKHGCKLGGRLRERRIERLENKLDRLR</sequence>
<protein>
    <recommendedName>
        <fullName evidence="2">Glycine zipper 2TM domain-containing protein</fullName>
    </recommendedName>
</protein>
<keyword evidence="4" id="KW-1185">Reference proteome</keyword>
<feature type="region of interest" description="Disordered" evidence="1">
    <location>
        <begin position="1"/>
        <end position="107"/>
    </location>
</feature>
<comment type="caution">
    <text evidence="3">The sequence shown here is derived from an EMBL/GenBank/DDBJ whole genome shotgun (WGS) entry which is preliminary data.</text>
</comment>
<dbReference type="PANTHER" id="PTHR37014">
    <property type="entry name" value="EXPRESSION LETHALITY PROTEIN HEL10, PUTATIVE (AFU_ORTHOLOGUE AFUA_1G06580)-RELATED"/>
    <property type="match status" value="1"/>
</dbReference>
<evidence type="ECO:0000313" key="4">
    <source>
        <dbReference type="Proteomes" id="UP001194746"/>
    </source>
</evidence>
<feature type="compositionally biased region" description="Basic and acidic residues" evidence="1">
    <location>
        <begin position="135"/>
        <end position="148"/>
    </location>
</feature>
<accession>A0AAD4GVC8</accession>
<evidence type="ECO:0000256" key="1">
    <source>
        <dbReference type="SAM" id="MobiDB-lite"/>
    </source>
</evidence>
<proteinExistence type="predicted"/>
<reference evidence="3" key="1">
    <citation type="journal article" date="2019" name="Beilstein J. Org. Chem.">
        <title>Nanangenines: drimane sesquiterpenoids as the dominant metabolite cohort of a novel Australian fungus, Aspergillus nanangensis.</title>
        <authorList>
            <person name="Lacey H.J."/>
            <person name="Gilchrist C.L.M."/>
            <person name="Crombie A."/>
            <person name="Kalaitzis J.A."/>
            <person name="Vuong D."/>
            <person name="Rutledge P.J."/>
            <person name="Turner P."/>
            <person name="Pitt J.I."/>
            <person name="Lacey E."/>
            <person name="Chooi Y.H."/>
            <person name="Piggott A.M."/>
        </authorList>
    </citation>
    <scope>NUCLEOTIDE SEQUENCE</scope>
    <source>
        <strain evidence="3">MST-FP2251</strain>
    </source>
</reference>
<reference evidence="3" key="2">
    <citation type="submission" date="2020-02" db="EMBL/GenBank/DDBJ databases">
        <authorList>
            <person name="Gilchrist C.L.M."/>
            <person name="Chooi Y.-H."/>
        </authorList>
    </citation>
    <scope>NUCLEOTIDE SEQUENCE</scope>
    <source>
        <strain evidence="3">MST-FP2251</strain>
    </source>
</reference>